<evidence type="ECO:0000313" key="3">
    <source>
        <dbReference type="EMBL" id="CAI5720989.1"/>
    </source>
</evidence>
<proteinExistence type="predicted"/>
<dbReference type="EMBL" id="CANTFL010000332">
    <property type="protein sequence ID" value="CAI5720989.1"/>
    <property type="molecule type" value="Genomic_DNA"/>
</dbReference>
<dbReference type="PROSITE" id="PS50004">
    <property type="entry name" value="C2"/>
    <property type="match status" value="1"/>
</dbReference>
<evidence type="ECO:0000259" key="1">
    <source>
        <dbReference type="PROSITE" id="PS50004"/>
    </source>
</evidence>
<organism evidence="3 4">
    <name type="scientific">Hyaloperonospora brassicae</name>
    <name type="common">Brassica downy mildew</name>
    <name type="synonym">Peronospora brassicae</name>
    <dbReference type="NCBI Taxonomy" id="162125"/>
    <lineage>
        <taxon>Eukaryota</taxon>
        <taxon>Sar</taxon>
        <taxon>Stramenopiles</taxon>
        <taxon>Oomycota</taxon>
        <taxon>Peronosporomycetes</taxon>
        <taxon>Peronosporales</taxon>
        <taxon>Peronosporaceae</taxon>
        <taxon>Hyaloperonospora</taxon>
    </lineage>
</organism>
<dbReference type="SMART" id="SM00239">
    <property type="entry name" value="C2"/>
    <property type="match status" value="1"/>
</dbReference>
<dbReference type="SUPFAM" id="SSF49562">
    <property type="entry name" value="C2 domain (Calcium/lipid-binding domain, CaLB)"/>
    <property type="match status" value="1"/>
</dbReference>
<evidence type="ECO:0000259" key="2">
    <source>
        <dbReference type="PROSITE" id="PS51283"/>
    </source>
</evidence>
<dbReference type="InterPro" id="IPR035892">
    <property type="entry name" value="C2_domain_sf"/>
</dbReference>
<dbReference type="Pfam" id="PF00168">
    <property type="entry name" value="C2"/>
    <property type="match status" value="2"/>
</dbReference>
<evidence type="ECO:0000313" key="4">
    <source>
        <dbReference type="Proteomes" id="UP001162031"/>
    </source>
</evidence>
<reference evidence="3" key="1">
    <citation type="submission" date="2022-12" db="EMBL/GenBank/DDBJ databases">
        <authorList>
            <person name="Webb A."/>
        </authorList>
    </citation>
    <scope>NUCLEOTIDE SEQUENCE</scope>
    <source>
        <strain evidence="3">Hp1</strain>
    </source>
</reference>
<gene>
    <name evidence="3" type="ORF">HBR001_LOCUS2516</name>
</gene>
<name>A0AAV0TG96_HYABA</name>
<dbReference type="InterPro" id="IPR000008">
    <property type="entry name" value="C2_dom"/>
</dbReference>
<dbReference type="Gene3D" id="3.30.2230.10">
    <property type="entry name" value="DUSP-like"/>
    <property type="match status" value="1"/>
</dbReference>
<dbReference type="Pfam" id="PF06337">
    <property type="entry name" value="DUSP"/>
    <property type="match status" value="1"/>
</dbReference>
<feature type="domain" description="DUSP" evidence="2">
    <location>
        <begin position="266"/>
        <end position="372"/>
    </location>
</feature>
<keyword evidence="4" id="KW-1185">Reference proteome</keyword>
<dbReference type="SUPFAM" id="SSF143791">
    <property type="entry name" value="DUSP-like"/>
    <property type="match status" value="1"/>
</dbReference>
<dbReference type="Gene3D" id="2.60.40.150">
    <property type="entry name" value="C2 domain"/>
    <property type="match status" value="1"/>
</dbReference>
<dbReference type="GO" id="GO:0004843">
    <property type="term" value="F:cysteine-type deubiquitinase activity"/>
    <property type="evidence" value="ECO:0007669"/>
    <property type="project" value="InterPro"/>
</dbReference>
<dbReference type="PROSITE" id="PS51283">
    <property type="entry name" value="DUSP"/>
    <property type="match status" value="1"/>
</dbReference>
<evidence type="ECO:0008006" key="5">
    <source>
        <dbReference type="Google" id="ProtNLM"/>
    </source>
</evidence>
<feature type="domain" description="C2" evidence="1">
    <location>
        <begin position="22"/>
        <end position="195"/>
    </location>
</feature>
<accession>A0AAV0TG96</accession>
<sequence>MMSARALPKALGGALELTPRHDQPLLASSSAALDAIATPCAVSVRVVAAVELQPMQKGLTSNPMVEVALVRDDGSSRFQCSARWGASQHAELKALSASASSSRGAWSDRGVRGHVNRPDVRTTTFRSKVVKSSLNPIWNFDVDFGDVDTDSVVGVLFTVRHVERFGLVRRDIGQMVLSLRDIMELKQQPPHMETFGLQPTDEMVRREKWEGGSSTRTCGKLTVRLNGYGVPSNYTFKTDGRASNMVNTVVTHEDEFGSTAASVSVHDVQTEVRNLQRLHQTKPKPGETWFVVSADWIRTWLLFVSKYKGDEAYNPRSVDNMPLISDDLTNGTFQIKTGLVIKKDFRVINKESWDYYQNVYGGGPAIEVRIPADCSKPAQWLEYFQLTEVGRVNSNYVDRL</sequence>
<dbReference type="Proteomes" id="UP001162031">
    <property type="component" value="Unassembled WGS sequence"/>
</dbReference>
<protein>
    <recommendedName>
        <fullName evidence="5">DUSP domain-containing protein</fullName>
    </recommendedName>
</protein>
<dbReference type="AlphaFoldDB" id="A0AAV0TG96"/>
<comment type="caution">
    <text evidence="3">The sequence shown here is derived from an EMBL/GenBank/DDBJ whole genome shotgun (WGS) entry which is preliminary data.</text>
</comment>
<dbReference type="InterPro" id="IPR006615">
    <property type="entry name" value="Pept_C19_DUSP"/>
</dbReference>
<dbReference type="InterPro" id="IPR035927">
    <property type="entry name" value="DUSP-like_sf"/>
</dbReference>
<dbReference type="SMART" id="SM00695">
    <property type="entry name" value="DUSP"/>
    <property type="match status" value="1"/>
</dbReference>
<dbReference type="CDD" id="cd00030">
    <property type="entry name" value="C2"/>
    <property type="match status" value="1"/>
</dbReference>